<dbReference type="GO" id="GO:0004622">
    <property type="term" value="F:phosphatidylcholine lysophospholipase activity"/>
    <property type="evidence" value="ECO:0007669"/>
    <property type="project" value="TreeGrafter"/>
</dbReference>
<dbReference type="PANTHER" id="PTHR30383:SF24">
    <property type="entry name" value="THIOESTERASE 1_PROTEASE 1_LYSOPHOSPHOLIPASE L1"/>
    <property type="match status" value="1"/>
</dbReference>
<dbReference type="AlphaFoldDB" id="A0A1I1HD29"/>
<name>A0A1I1HD29_9GAMM</name>
<sequence>MLVILKKSGLYSCLLALLLVFSLPAASDEKKTLLILGDSLSAAYNIPESSGWVSLLEERMHSQTPEWQVVNASISGETTSGGLTRLPDLLRQYQPEIVLLELAGNDGLRGLPPQRITSNLQQMIDLSQEAGAQVLLAGILLPPNYGRRYLDEFEKIFPSLAEGNQLPLIPFLLKGVADQPELMQEDAIHPTAEAQPVILETVWEELQPLLDAH</sequence>
<dbReference type="Gene3D" id="3.40.50.1110">
    <property type="entry name" value="SGNH hydrolase"/>
    <property type="match status" value="1"/>
</dbReference>
<dbReference type="EMBL" id="FOLH01000003">
    <property type="protein sequence ID" value="SFC19393.1"/>
    <property type="molecule type" value="Genomic_DNA"/>
</dbReference>
<gene>
    <name evidence="3" type="ORF">SAMN05660443_1827</name>
</gene>
<dbReference type="RefSeq" id="WP_245751739.1">
    <property type="nucleotide sequence ID" value="NZ_FOLH01000003.1"/>
</dbReference>
<dbReference type="Proteomes" id="UP000199058">
    <property type="component" value="Unassembled WGS sequence"/>
</dbReference>
<proteinExistence type="predicted"/>
<evidence type="ECO:0000256" key="1">
    <source>
        <dbReference type="SAM" id="SignalP"/>
    </source>
</evidence>
<reference evidence="3 4" key="1">
    <citation type="submission" date="2016-10" db="EMBL/GenBank/DDBJ databases">
        <authorList>
            <person name="de Groot N.N."/>
        </authorList>
    </citation>
    <scope>NUCLEOTIDE SEQUENCE [LARGE SCALE GENOMIC DNA]</scope>
    <source>
        <strain evidence="3 4">DSM 18438</strain>
    </source>
</reference>
<evidence type="ECO:0000313" key="3">
    <source>
        <dbReference type="EMBL" id="SFC19393.1"/>
    </source>
</evidence>
<accession>A0A1I1HD29</accession>
<feature type="domain" description="SGNH hydrolase-type esterase" evidence="2">
    <location>
        <begin position="35"/>
        <end position="194"/>
    </location>
</feature>
<keyword evidence="4" id="KW-1185">Reference proteome</keyword>
<dbReference type="STRING" id="1122252.SAMN05660443_1827"/>
<protein>
    <submittedName>
        <fullName evidence="3">Acyl-CoA thioesterase-1</fullName>
    </submittedName>
</protein>
<feature type="chain" id="PRO_5011543301" evidence="1">
    <location>
        <begin position="28"/>
        <end position="213"/>
    </location>
</feature>
<dbReference type="InterPro" id="IPR051532">
    <property type="entry name" value="Ester_Hydrolysis_Enzymes"/>
</dbReference>
<evidence type="ECO:0000259" key="2">
    <source>
        <dbReference type="Pfam" id="PF13472"/>
    </source>
</evidence>
<dbReference type="Pfam" id="PF13472">
    <property type="entry name" value="Lipase_GDSL_2"/>
    <property type="match status" value="1"/>
</dbReference>
<dbReference type="InterPro" id="IPR013830">
    <property type="entry name" value="SGNH_hydro"/>
</dbReference>
<organism evidence="3 4">
    <name type="scientific">Marinospirillum celere</name>
    <dbReference type="NCBI Taxonomy" id="1122252"/>
    <lineage>
        <taxon>Bacteria</taxon>
        <taxon>Pseudomonadati</taxon>
        <taxon>Pseudomonadota</taxon>
        <taxon>Gammaproteobacteria</taxon>
        <taxon>Oceanospirillales</taxon>
        <taxon>Oceanospirillaceae</taxon>
        <taxon>Marinospirillum</taxon>
    </lineage>
</organism>
<dbReference type="SUPFAM" id="SSF52266">
    <property type="entry name" value="SGNH hydrolase"/>
    <property type="match status" value="1"/>
</dbReference>
<dbReference type="CDD" id="cd01822">
    <property type="entry name" value="Lysophospholipase_L1_like"/>
    <property type="match status" value="1"/>
</dbReference>
<dbReference type="PANTHER" id="PTHR30383">
    <property type="entry name" value="THIOESTERASE 1/PROTEASE 1/LYSOPHOSPHOLIPASE L1"/>
    <property type="match status" value="1"/>
</dbReference>
<dbReference type="InterPro" id="IPR036514">
    <property type="entry name" value="SGNH_hydro_sf"/>
</dbReference>
<keyword evidence="1" id="KW-0732">Signal</keyword>
<evidence type="ECO:0000313" key="4">
    <source>
        <dbReference type="Proteomes" id="UP000199058"/>
    </source>
</evidence>
<feature type="signal peptide" evidence="1">
    <location>
        <begin position="1"/>
        <end position="27"/>
    </location>
</feature>